<dbReference type="OrthoDB" id="5238236at2759"/>
<dbReference type="RefSeq" id="XP_013341823.1">
    <property type="nucleotide sequence ID" value="XM_013486369.1"/>
</dbReference>
<dbReference type="HOGENOM" id="CLU_1461033_0_0_1"/>
<reference evidence="2 3" key="1">
    <citation type="journal article" date="2014" name="BMC Genomics">
        <title>Genome sequencing of four Aureobasidium pullulans varieties: biotechnological potential, stress tolerance, and description of new species.</title>
        <authorList>
            <person name="Gostin Ar C."/>
            <person name="Ohm R.A."/>
            <person name="Kogej T."/>
            <person name="Sonjak S."/>
            <person name="Turk M."/>
            <person name="Zajc J."/>
            <person name="Zalar P."/>
            <person name="Grube M."/>
            <person name="Sun H."/>
            <person name="Han J."/>
            <person name="Sharma A."/>
            <person name="Chiniquy J."/>
            <person name="Ngan C.Y."/>
            <person name="Lipzen A."/>
            <person name="Barry K."/>
            <person name="Grigoriev I.V."/>
            <person name="Gunde-Cimerman N."/>
        </authorList>
    </citation>
    <scope>NUCLEOTIDE SEQUENCE [LARGE SCALE GENOMIC DNA]</scope>
    <source>
        <strain evidence="2 3">EXF-2481</strain>
    </source>
</reference>
<proteinExistence type="predicted"/>
<dbReference type="GeneID" id="25367056"/>
<name>A0A074Z2T7_AURSE</name>
<dbReference type="InParanoid" id="A0A074Z2T7"/>
<sequence length="185" mass="21177">MSRSSSATLKTSPSRMFRTTRPSQKSPPRYVRDRFSMTVVLVIIQTAAKYAIKNKLSAGTFLEGLANAIQSKGMHLTFDHFRLHRFCWMLLRSVKEACADSLRHIFPEYLKRENQLPFVVGYFCTYQFSAERLGDDLGQEARSKVFIEATNTMEGMLQSGAGGICAKIIEDSFNYAVDWYDFERQ</sequence>
<organism evidence="2 3">
    <name type="scientific">Aureobasidium subglaciale (strain EXF-2481)</name>
    <name type="common">Aureobasidium pullulans var. subglaciale</name>
    <dbReference type="NCBI Taxonomy" id="1043005"/>
    <lineage>
        <taxon>Eukaryota</taxon>
        <taxon>Fungi</taxon>
        <taxon>Dikarya</taxon>
        <taxon>Ascomycota</taxon>
        <taxon>Pezizomycotina</taxon>
        <taxon>Dothideomycetes</taxon>
        <taxon>Dothideomycetidae</taxon>
        <taxon>Dothideales</taxon>
        <taxon>Saccotheciaceae</taxon>
        <taxon>Aureobasidium</taxon>
    </lineage>
</organism>
<evidence type="ECO:0000256" key="1">
    <source>
        <dbReference type="SAM" id="MobiDB-lite"/>
    </source>
</evidence>
<keyword evidence="3" id="KW-1185">Reference proteome</keyword>
<accession>A0A074Z2T7</accession>
<feature type="compositionally biased region" description="Polar residues" evidence="1">
    <location>
        <begin position="1"/>
        <end position="14"/>
    </location>
</feature>
<feature type="region of interest" description="Disordered" evidence="1">
    <location>
        <begin position="1"/>
        <end position="29"/>
    </location>
</feature>
<gene>
    <name evidence="2" type="ORF">AUEXF2481DRAFT_42113</name>
</gene>
<dbReference type="STRING" id="1043005.A0A074Z2T7"/>
<evidence type="ECO:0000313" key="2">
    <source>
        <dbReference type="EMBL" id="KEQ93376.1"/>
    </source>
</evidence>
<dbReference type="AlphaFoldDB" id="A0A074Z2T7"/>
<dbReference type="Proteomes" id="UP000030641">
    <property type="component" value="Unassembled WGS sequence"/>
</dbReference>
<dbReference type="EMBL" id="KL584766">
    <property type="protein sequence ID" value="KEQ93376.1"/>
    <property type="molecule type" value="Genomic_DNA"/>
</dbReference>
<evidence type="ECO:0000313" key="3">
    <source>
        <dbReference type="Proteomes" id="UP000030641"/>
    </source>
</evidence>
<protein>
    <submittedName>
        <fullName evidence="2">Uncharacterized protein</fullName>
    </submittedName>
</protein>